<sequence length="111" mass="13129">MGLVIHQLQERWSFPSYILRRLETPDQYWREFQDNHIKLVEYEDQDYAYFSENHFEKAKSHYTNCQRIFQQHLSIDQEKKSVLRPATPLASVTSDWRPPSVTATTAATVAP</sequence>
<dbReference type="EMBL" id="CAJQZP010000920">
    <property type="protein sequence ID" value="CAG4996101.1"/>
    <property type="molecule type" value="Genomic_DNA"/>
</dbReference>
<dbReference type="Proteomes" id="UP000691718">
    <property type="component" value="Unassembled WGS sequence"/>
</dbReference>
<name>A0A8S3X320_PARAO</name>
<keyword evidence="2" id="KW-1185">Reference proteome</keyword>
<proteinExistence type="predicted"/>
<reference evidence="1" key="1">
    <citation type="submission" date="2021-04" db="EMBL/GenBank/DDBJ databases">
        <authorList>
            <person name="Tunstrom K."/>
        </authorList>
    </citation>
    <scope>NUCLEOTIDE SEQUENCE</scope>
</reference>
<evidence type="ECO:0000313" key="1">
    <source>
        <dbReference type="EMBL" id="CAG4996101.1"/>
    </source>
</evidence>
<accession>A0A8S3X320</accession>
<evidence type="ECO:0000313" key="2">
    <source>
        <dbReference type="Proteomes" id="UP000691718"/>
    </source>
</evidence>
<dbReference type="AlphaFoldDB" id="A0A8S3X320"/>
<comment type="caution">
    <text evidence="1">The sequence shown here is derived from an EMBL/GenBank/DDBJ whole genome shotgun (WGS) entry which is preliminary data.</text>
</comment>
<organism evidence="1 2">
    <name type="scientific">Parnassius apollo</name>
    <name type="common">Apollo butterfly</name>
    <name type="synonym">Papilio apollo</name>
    <dbReference type="NCBI Taxonomy" id="110799"/>
    <lineage>
        <taxon>Eukaryota</taxon>
        <taxon>Metazoa</taxon>
        <taxon>Ecdysozoa</taxon>
        <taxon>Arthropoda</taxon>
        <taxon>Hexapoda</taxon>
        <taxon>Insecta</taxon>
        <taxon>Pterygota</taxon>
        <taxon>Neoptera</taxon>
        <taxon>Endopterygota</taxon>
        <taxon>Lepidoptera</taxon>
        <taxon>Glossata</taxon>
        <taxon>Ditrysia</taxon>
        <taxon>Papilionoidea</taxon>
        <taxon>Papilionidae</taxon>
        <taxon>Parnassiinae</taxon>
        <taxon>Parnassini</taxon>
        <taxon>Parnassius</taxon>
        <taxon>Parnassius</taxon>
    </lineage>
</organism>
<dbReference type="OrthoDB" id="5989194at2759"/>
<gene>
    <name evidence="1" type="ORF">PAPOLLO_LOCUS12932</name>
</gene>
<protein>
    <submittedName>
        <fullName evidence="1">(apollo) hypothetical protein</fullName>
    </submittedName>
</protein>